<protein>
    <recommendedName>
        <fullName evidence="1">BTB domain-containing protein</fullName>
    </recommendedName>
</protein>
<proteinExistence type="predicted"/>
<dbReference type="STRING" id="75743.A0A401QNS4"/>
<evidence type="ECO:0000259" key="1">
    <source>
        <dbReference type="PROSITE" id="PS50097"/>
    </source>
</evidence>
<organism evidence="2 3">
    <name type="scientific">Scyliorhinus torazame</name>
    <name type="common">Cloudy catshark</name>
    <name type="synonym">Catulus torazame</name>
    <dbReference type="NCBI Taxonomy" id="75743"/>
    <lineage>
        <taxon>Eukaryota</taxon>
        <taxon>Metazoa</taxon>
        <taxon>Chordata</taxon>
        <taxon>Craniata</taxon>
        <taxon>Vertebrata</taxon>
        <taxon>Chondrichthyes</taxon>
        <taxon>Elasmobranchii</taxon>
        <taxon>Galeomorphii</taxon>
        <taxon>Galeoidea</taxon>
        <taxon>Carcharhiniformes</taxon>
        <taxon>Scyliorhinidae</taxon>
        <taxon>Scyliorhinus</taxon>
    </lineage>
</organism>
<reference evidence="2 3" key="1">
    <citation type="journal article" date="2018" name="Nat. Ecol. Evol.">
        <title>Shark genomes provide insights into elasmobranch evolution and the origin of vertebrates.</title>
        <authorList>
            <person name="Hara Y"/>
            <person name="Yamaguchi K"/>
            <person name="Onimaru K"/>
            <person name="Kadota M"/>
            <person name="Koyanagi M"/>
            <person name="Keeley SD"/>
            <person name="Tatsumi K"/>
            <person name="Tanaka K"/>
            <person name="Motone F"/>
            <person name="Kageyama Y"/>
            <person name="Nozu R"/>
            <person name="Adachi N"/>
            <person name="Nishimura O"/>
            <person name="Nakagawa R"/>
            <person name="Tanegashima C"/>
            <person name="Kiyatake I"/>
            <person name="Matsumoto R"/>
            <person name="Murakumo K"/>
            <person name="Nishida K"/>
            <person name="Terakita A"/>
            <person name="Kuratani S"/>
            <person name="Sato K"/>
            <person name="Hyodo S Kuraku.S."/>
        </authorList>
    </citation>
    <scope>NUCLEOTIDE SEQUENCE [LARGE SCALE GENOMIC DNA]</scope>
</reference>
<dbReference type="Proteomes" id="UP000288216">
    <property type="component" value="Unassembled WGS sequence"/>
</dbReference>
<dbReference type="PANTHER" id="PTHR46105:SF28">
    <property type="entry name" value="ZINC FINGER PROTEIN 37-LIKE"/>
    <property type="match status" value="1"/>
</dbReference>
<dbReference type="AlphaFoldDB" id="A0A401QNS4"/>
<dbReference type="InterPro" id="IPR000210">
    <property type="entry name" value="BTB/POZ_dom"/>
</dbReference>
<dbReference type="OrthoDB" id="10261408at2759"/>
<feature type="non-terminal residue" evidence="2">
    <location>
        <position position="90"/>
    </location>
</feature>
<keyword evidence="3" id="KW-1185">Reference proteome</keyword>
<dbReference type="PANTHER" id="PTHR46105">
    <property type="entry name" value="AGAP004733-PA"/>
    <property type="match status" value="1"/>
</dbReference>
<evidence type="ECO:0000313" key="3">
    <source>
        <dbReference type="Proteomes" id="UP000288216"/>
    </source>
</evidence>
<dbReference type="GO" id="GO:0000981">
    <property type="term" value="F:DNA-binding transcription factor activity, RNA polymerase II-specific"/>
    <property type="evidence" value="ECO:0007669"/>
    <property type="project" value="TreeGrafter"/>
</dbReference>
<dbReference type="SUPFAM" id="SSF54695">
    <property type="entry name" value="POZ domain"/>
    <property type="match status" value="1"/>
</dbReference>
<dbReference type="InterPro" id="IPR011333">
    <property type="entry name" value="SKP1/BTB/POZ_sf"/>
</dbReference>
<dbReference type="Gene3D" id="3.30.710.10">
    <property type="entry name" value="Potassium Channel Kv1.1, Chain A"/>
    <property type="match status" value="1"/>
</dbReference>
<evidence type="ECO:0000313" key="2">
    <source>
        <dbReference type="EMBL" id="GCB87034.1"/>
    </source>
</evidence>
<feature type="domain" description="BTB" evidence="1">
    <location>
        <begin position="24"/>
        <end position="90"/>
    </location>
</feature>
<name>A0A401QNS4_SCYTO</name>
<dbReference type="OMA" id="YPHTHIE"/>
<sequence length="90" mass="10314">MLQVNHCRQLVEQLHQQRLDGFLCDCTVVIGQMQFRAHRNVLAAFSAYFRAVYGLSLDNNVVFLDHNYVSSDGFEKLLDFVYTGNINIDG</sequence>
<dbReference type="PROSITE" id="PS50097">
    <property type="entry name" value="BTB"/>
    <property type="match status" value="1"/>
</dbReference>
<dbReference type="EMBL" id="BFAA01391897">
    <property type="protein sequence ID" value="GCB87034.1"/>
    <property type="molecule type" value="Genomic_DNA"/>
</dbReference>
<gene>
    <name evidence="2" type="ORF">scyTo_0027727</name>
</gene>
<comment type="caution">
    <text evidence="2">The sequence shown here is derived from an EMBL/GenBank/DDBJ whole genome shotgun (WGS) entry which is preliminary data.</text>
</comment>
<accession>A0A401QNS4</accession>
<dbReference type="InterPro" id="IPR050457">
    <property type="entry name" value="ZnFinger_BTB_dom_contain"/>
</dbReference>
<dbReference type="GO" id="GO:0000978">
    <property type="term" value="F:RNA polymerase II cis-regulatory region sequence-specific DNA binding"/>
    <property type="evidence" value="ECO:0007669"/>
    <property type="project" value="TreeGrafter"/>
</dbReference>
<dbReference type="Pfam" id="PF00651">
    <property type="entry name" value="BTB"/>
    <property type="match status" value="1"/>
</dbReference>